<feature type="compositionally biased region" description="Low complexity" evidence="7">
    <location>
        <begin position="51"/>
        <end position="83"/>
    </location>
</feature>
<proteinExistence type="inferred from homology"/>
<keyword evidence="5" id="KW-0472">Membrane</keyword>
<evidence type="ECO:0000313" key="8">
    <source>
        <dbReference type="EMBL" id="KAG6511550.1"/>
    </source>
</evidence>
<evidence type="ECO:0000256" key="3">
    <source>
        <dbReference type="ARBA" id="ARBA00022448"/>
    </source>
</evidence>
<comment type="subcellular location">
    <subcellularLocation>
        <location evidence="1">Cell membrane</location>
    </subcellularLocation>
</comment>
<feature type="region of interest" description="Disordered" evidence="7">
    <location>
        <begin position="193"/>
        <end position="212"/>
    </location>
</feature>
<feature type="region of interest" description="Disordered" evidence="7">
    <location>
        <begin position="231"/>
        <end position="253"/>
    </location>
</feature>
<dbReference type="EMBL" id="JACMSC010000008">
    <property type="protein sequence ID" value="KAG6511550.1"/>
    <property type="molecule type" value="Genomic_DNA"/>
</dbReference>
<gene>
    <name evidence="8" type="ORF">ZIOFF_029618</name>
</gene>
<name>A0A8J5GPT8_ZINOF</name>
<evidence type="ECO:0000256" key="4">
    <source>
        <dbReference type="ARBA" id="ARBA00022475"/>
    </source>
</evidence>
<evidence type="ECO:0000256" key="7">
    <source>
        <dbReference type="SAM" id="MobiDB-lite"/>
    </source>
</evidence>
<feature type="region of interest" description="Disordered" evidence="7">
    <location>
        <begin position="33"/>
        <end position="150"/>
    </location>
</feature>
<organism evidence="8 9">
    <name type="scientific">Zingiber officinale</name>
    <name type="common">Ginger</name>
    <name type="synonym">Amomum zingiber</name>
    <dbReference type="NCBI Taxonomy" id="94328"/>
    <lineage>
        <taxon>Eukaryota</taxon>
        <taxon>Viridiplantae</taxon>
        <taxon>Streptophyta</taxon>
        <taxon>Embryophyta</taxon>
        <taxon>Tracheophyta</taxon>
        <taxon>Spermatophyta</taxon>
        <taxon>Magnoliopsida</taxon>
        <taxon>Liliopsida</taxon>
        <taxon>Zingiberales</taxon>
        <taxon>Zingiberaceae</taxon>
        <taxon>Zingiber</taxon>
    </lineage>
</organism>
<feature type="compositionally biased region" description="Basic and acidic residues" evidence="7">
    <location>
        <begin position="134"/>
        <end position="144"/>
    </location>
</feature>
<dbReference type="GO" id="GO:0005886">
    <property type="term" value="C:plasma membrane"/>
    <property type="evidence" value="ECO:0007669"/>
    <property type="project" value="UniProtKB-SubCell"/>
</dbReference>
<comment type="caution">
    <text evidence="8">The sequence shown here is derived from an EMBL/GenBank/DDBJ whole genome shotgun (WGS) entry which is preliminary data.</text>
</comment>
<dbReference type="AlphaFoldDB" id="A0A8J5GPT8"/>
<accession>A0A8J5GPT8</accession>
<evidence type="ECO:0000256" key="2">
    <source>
        <dbReference type="ARBA" id="ARBA00010067"/>
    </source>
</evidence>
<keyword evidence="6" id="KW-0927">Auxin signaling pathway</keyword>
<keyword evidence="4" id="KW-1003">Cell membrane</keyword>
<evidence type="ECO:0000313" key="9">
    <source>
        <dbReference type="Proteomes" id="UP000734854"/>
    </source>
</evidence>
<evidence type="ECO:0000256" key="6">
    <source>
        <dbReference type="ARBA" id="ARBA00023294"/>
    </source>
</evidence>
<dbReference type="GO" id="GO:0009734">
    <property type="term" value="P:auxin-activated signaling pathway"/>
    <property type="evidence" value="ECO:0007669"/>
    <property type="project" value="UniProtKB-KW"/>
</dbReference>
<dbReference type="Proteomes" id="UP000734854">
    <property type="component" value="Unassembled WGS sequence"/>
</dbReference>
<dbReference type="PANTHER" id="PTHR33541">
    <property type="entry name" value="PROTEIN BIG GRAIN 1-LIKE A-RELATED"/>
    <property type="match status" value="1"/>
</dbReference>
<protein>
    <submittedName>
        <fullName evidence="8">Uncharacterized protein</fullName>
    </submittedName>
</protein>
<feature type="region of interest" description="Disordered" evidence="7">
    <location>
        <begin position="165"/>
        <end position="187"/>
    </location>
</feature>
<reference evidence="8 9" key="1">
    <citation type="submission" date="2020-08" db="EMBL/GenBank/DDBJ databases">
        <title>Plant Genome Project.</title>
        <authorList>
            <person name="Zhang R.-G."/>
        </authorList>
    </citation>
    <scope>NUCLEOTIDE SEQUENCE [LARGE SCALE GENOMIC DNA]</scope>
    <source>
        <tissue evidence="8">Rhizome</tissue>
    </source>
</reference>
<evidence type="ECO:0000256" key="1">
    <source>
        <dbReference type="ARBA" id="ARBA00004236"/>
    </source>
</evidence>
<dbReference type="InterPro" id="IPR039621">
    <property type="entry name" value="BG1-like"/>
</dbReference>
<evidence type="ECO:0000256" key="5">
    <source>
        <dbReference type="ARBA" id="ARBA00023136"/>
    </source>
</evidence>
<keyword evidence="3" id="KW-0813">Transport</keyword>
<comment type="similarity">
    <text evidence="2">Belongs to the BIG GRAIN 1 (BG1) plant protein family.</text>
</comment>
<feature type="compositionally biased region" description="Polar residues" evidence="7">
    <location>
        <begin position="99"/>
        <end position="114"/>
    </location>
</feature>
<sequence length="407" mass="44483">MERLEKERVRRRHECPSFSSSLLDVIYRSIDDSDKGGAVQAAAARERVFVSPSSLPPISSSSSSDNSSCSGFSSSSEPDSAASRRPQIRPIRTAPPPCRSSSAHPPTLQTTKQAASLPANNHHERTESTSIRSRLRDLGRRSKAPESPGSRLAVLLNSLFANAAGRRRKSKPPPTAADGFPWSAPVAHSRPCLVKTPSSRRAAASEEEGAKRSVRFHPASVVMEVDRLPQGQKTMCHGNPSEAAADEGKGRKEARQKLEDILRRFEAEEEAEEEDEMSDSSSDLFELDNLAFKAGGGGGYRDELPVYETTHREEEPGRALALGSSDDLEVLEIDESIIVSYKLTLSSGTILDSKATRLFHWEKDKMKIFLQRDEGGTKRKRPISGIATDHLLVANTAIGRYNHAVAC</sequence>
<keyword evidence="9" id="KW-1185">Reference proteome</keyword>
<dbReference type="PANTHER" id="PTHR33541:SF28">
    <property type="entry name" value="PROTEIN BIG GRAIN 1-LIKE A"/>
    <property type="match status" value="1"/>
</dbReference>